<dbReference type="InterPro" id="IPR023378">
    <property type="entry name" value="YheA/YmcA-like_dom_sf"/>
</dbReference>
<accession>A0A0A8XA45</accession>
<comment type="similarity">
    <text evidence="1">Belongs to the UPF0342 family.</text>
</comment>
<name>A0A0A8XA45_MESS1</name>
<dbReference type="SUPFAM" id="SSF158622">
    <property type="entry name" value="YheA/YmcA-like"/>
    <property type="match status" value="1"/>
</dbReference>
<reference evidence="2 3" key="1">
    <citation type="submission" date="2013-06" db="EMBL/GenBank/DDBJ databases">
        <title>Whole genome shotgun sequence of Bacillus selenatarsenatis SF-1.</title>
        <authorList>
            <person name="Kuroda M."/>
            <person name="Sei K."/>
            <person name="Yamashita M."/>
            <person name="Ike M."/>
        </authorList>
    </citation>
    <scope>NUCLEOTIDE SEQUENCE [LARGE SCALE GENOMIC DNA]</scope>
    <source>
        <strain evidence="2 3">SF-1</strain>
    </source>
</reference>
<dbReference type="OrthoDB" id="9811402at2"/>
<proteinExistence type="inferred from homology"/>
<dbReference type="Gene3D" id="1.20.1500.10">
    <property type="entry name" value="YheA/YmcA-like"/>
    <property type="match status" value="1"/>
</dbReference>
<dbReference type="EMBL" id="BASE01000072">
    <property type="protein sequence ID" value="GAM15026.1"/>
    <property type="molecule type" value="Genomic_DNA"/>
</dbReference>
<keyword evidence="3" id="KW-1185">Reference proteome</keyword>
<evidence type="ECO:0000313" key="2">
    <source>
        <dbReference type="EMBL" id="GAM15026.1"/>
    </source>
</evidence>
<dbReference type="Pfam" id="PF06133">
    <property type="entry name" value="Com_YlbF"/>
    <property type="match status" value="1"/>
</dbReference>
<dbReference type="STRING" id="1321606.SAMD00020551_3182"/>
<comment type="caution">
    <text evidence="2">The sequence shown here is derived from an EMBL/GenBank/DDBJ whole genome shotgun (WGS) entry which is preliminary data.</text>
</comment>
<dbReference type="AlphaFoldDB" id="A0A0A8XA45"/>
<evidence type="ECO:0000256" key="1">
    <source>
        <dbReference type="HAMAP-Rule" id="MF_01526"/>
    </source>
</evidence>
<dbReference type="Proteomes" id="UP000031014">
    <property type="component" value="Unassembled WGS sequence"/>
</dbReference>
<evidence type="ECO:0000313" key="3">
    <source>
        <dbReference type="Proteomes" id="UP000031014"/>
    </source>
</evidence>
<dbReference type="HAMAP" id="MF_01526">
    <property type="entry name" value="UPF0342"/>
    <property type="match status" value="1"/>
</dbReference>
<organism evidence="2 3">
    <name type="scientific">Mesobacillus selenatarsenatis (strain DSM 18680 / JCM 14380 / FERM P-15431 / SF-1)</name>
    <dbReference type="NCBI Taxonomy" id="1321606"/>
    <lineage>
        <taxon>Bacteria</taxon>
        <taxon>Bacillati</taxon>
        <taxon>Bacillota</taxon>
        <taxon>Bacilli</taxon>
        <taxon>Bacillales</taxon>
        <taxon>Bacillaceae</taxon>
        <taxon>Mesobacillus</taxon>
    </lineage>
</organism>
<protein>
    <recommendedName>
        <fullName evidence="1">UPF0342 protein SAMD00020551_3182</fullName>
    </recommendedName>
</protein>
<sequence>MAVNLYDSAYELEKAIRNSAEYTELKKLYDAVNSDESAKRMFESFRNIQMQLQEKQMTGQEITQEEVEQAQKTVALVQQHELISKLMEAEQRMSMVIGELNQVIMKPLEELYGNPNQQQ</sequence>
<gene>
    <name evidence="2" type="ORF">SAMD00020551_3182</name>
</gene>
<dbReference type="RefSeq" id="WP_041966712.1">
    <property type="nucleotide sequence ID" value="NZ_BASE01000072.1"/>
</dbReference>
<dbReference type="InterPro" id="IPR010368">
    <property type="entry name" value="Com_YlbF"/>
</dbReference>